<comment type="cofactor">
    <cofactor evidence="1">
        <name>Zn(2+)</name>
        <dbReference type="ChEBI" id="CHEBI:29105"/>
    </cofactor>
</comment>
<dbReference type="GO" id="GO:0004181">
    <property type="term" value="F:metallocarboxypeptidase activity"/>
    <property type="evidence" value="ECO:0007669"/>
    <property type="project" value="InterPro"/>
</dbReference>
<evidence type="ECO:0000313" key="11">
    <source>
        <dbReference type="EMBL" id="PKG25724.1"/>
    </source>
</evidence>
<dbReference type="SMART" id="SM00257">
    <property type="entry name" value="LysM"/>
    <property type="match status" value="2"/>
</dbReference>
<dbReference type="InterPro" id="IPR036779">
    <property type="entry name" value="LysM_dom_sf"/>
</dbReference>
<evidence type="ECO:0000259" key="9">
    <source>
        <dbReference type="PROSITE" id="PS51782"/>
    </source>
</evidence>
<evidence type="ECO:0000256" key="5">
    <source>
        <dbReference type="ARBA" id="ARBA00022801"/>
    </source>
</evidence>
<gene>
    <name evidence="11" type="ORF">CWS01_00400</name>
</gene>
<proteinExistence type="inferred from homology"/>
<dbReference type="OrthoDB" id="9802862at2"/>
<dbReference type="PANTHER" id="PTHR11705">
    <property type="entry name" value="PROTEASE FAMILY M14 CARBOXYPEPTIDASE A,B"/>
    <property type="match status" value="1"/>
</dbReference>
<evidence type="ECO:0000256" key="1">
    <source>
        <dbReference type="ARBA" id="ARBA00001947"/>
    </source>
</evidence>
<evidence type="ECO:0000256" key="4">
    <source>
        <dbReference type="ARBA" id="ARBA00022723"/>
    </source>
</evidence>
<dbReference type="PROSITE" id="PS00132">
    <property type="entry name" value="CARBOXYPEPT_ZN_1"/>
    <property type="match status" value="1"/>
</dbReference>
<dbReference type="Pfam" id="PF00246">
    <property type="entry name" value="Peptidase_M14"/>
    <property type="match status" value="1"/>
</dbReference>
<dbReference type="SMART" id="SM00631">
    <property type="entry name" value="Zn_pept"/>
    <property type="match status" value="1"/>
</dbReference>
<sequence length="395" mass="44376">MEVKIRPGDALWYYSQLFRIPLNLIIDSNPNINPDALTAGQSIIIPGFTMQTIQVKQGDSLWKIAGARNISVDSLLLLNQDINPNQLTIGASVKVPKRIITKLVNGKRRYDYATLTRDIEALKAAYPFIKINHIGKSVLNKSIQEIRIGEGSKKVHFNGSFHANEWITTSVLMSYLNEYLLSLTNGTTIKGAKTLPFYQSIDLSIVPMVNPDGVDLVLNGPNESNREEVIGINEGSTDFTGWKANIRGVDLNNQYPANWEIEKERKKPKAPAPRDYPGDAPLTEPEAQAMAELAQKEKFQSVLAFHTQGKEFYWGYEGLEPPESKVLANEFARISGYEAIQYVDSHAGYKDWFIQEFRKPGFTMELGKGINPLPLSQFDEIYRDVLGIFLAALYM</sequence>
<dbReference type="GO" id="GO:0005615">
    <property type="term" value="C:extracellular space"/>
    <property type="evidence" value="ECO:0007669"/>
    <property type="project" value="TreeGrafter"/>
</dbReference>
<reference evidence="11 12" key="1">
    <citation type="journal article" date="2003" name="Int. J. Syst. Evol. Microbiol.">
        <title>Bacillus nealsonii sp. nov., isolated from a spacecraft-assembly facility, whose spores are gamma-radiation resistant.</title>
        <authorList>
            <person name="Venkateswaran K."/>
            <person name="Kempf M."/>
            <person name="Chen F."/>
            <person name="Satomi M."/>
            <person name="Nicholson W."/>
            <person name="Kern R."/>
        </authorList>
    </citation>
    <scope>NUCLEOTIDE SEQUENCE [LARGE SCALE GENOMIC DNA]</scope>
    <source>
        <strain evidence="11 12">FO-92</strain>
    </source>
</reference>
<dbReference type="InterPro" id="IPR000834">
    <property type="entry name" value="Peptidase_M14"/>
</dbReference>
<keyword evidence="7" id="KW-0482">Metalloprotease</keyword>
<feature type="domain" description="Peptidase M14" evidence="10">
    <location>
        <begin position="108"/>
        <end position="393"/>
    </location>
</feature>
<dbReference type="InterPro" id="IPR034274">
    <property type="entry name" value="ENP1_M14_CPD"/>
</dbReference>
<dbReference type="AlphaFoldDB" id="A0A2N0Z8B8"/>
<name>A0A2N0Z8B8_9BACI</name>
<feature type="domain" description="LysM" evidence="9">
    <location>
        <begin position="1"/>
        <end position="45"/>
    </location>
</feature>
<keyword evidence="12" id="KW-1185">Reference proteome</keyword>
<comment type="similarity">
    <text evidence="2 8">Belongs to the peptidase M14 family.</text>
</comment>
<keyword evidence="3" id="KW-0645">Protease</keyword>
<dbReference type="SUPFAM" id="SSF54106">
    <property type="entry name" value="LysM domain"/>
    <property type="match status" value="1"/>
</dbReference>
<dbReference type="Gene3D" id="3.10.350.10">
    <property type="entry name" value="LysM domain"/>
    <property type="match status" value="2"/>
</dbReference>
<dbReference type="GO" id="GO:0006508">
    <property type="term" value="P:proteolysis"/>
    <property type="evidence" value="ECO:0007669"/>
    <property type="project" value="UniProtKB-KW"/>
</dbReference>
<protein>
    <submittedName>
        <fullName evidence="11">Peptidase M14</fullName>
    </submittedName>
</protein>
<dbReference type="PROSITE" id="PS52035">
    <property type="entry name" value="PEPTIDASE_M14"/>
    <property type="match status" value="1"/>
</dbReference>
<evidence type="ECO:0000256" key="2">
    <source>
        <dbReference type="ARBA" id="ARBA00005988"/>
    </source>
</evidence>
<dbReference type="InterPro" id="IPR057246">
    <property type="entry name" value="CARBOXYPEPT_ZN_1"/>
</dbReference>
<dbReference type="RefSeq" id="WP_101175004.1">
    <property type="nucleotide sequence ID" value="NZ_PISE01000001.1"/>
</dbReference>
<dbReference type="Proteomes" id="UP000233375">
    <property type="component" value="Unassembled WGS sequence"/>
</dbReference>
<keyword evidence="6" id="KW-0862">Zinc</keyword>
<accession>A0A2N0Z8B8</accession>
<evidence type="ECO:0000256" key="3">
    <source>
        <dbReference type="ARBA" id="ARBA00022670"/>
    </source>
</evidence>
<dbReference type="CDD" id="cd00118">
    <property type="entry name" value="LysM"/>
    <property type="match status" value="2"/>
</dbReference>
<evidence type="ECO:0000256" key="8">
    <source>
        <dbReference type="PROSITE-ProRule" id="PRU01379"/>
    </source>
</evidence>
<evidence type="ECO:0000256" key="7">
    <source>
        <dbReference type="ARBA" id="ARBA00023049"/>
    </source>
</evidence>
<evidence type="ECO:0000259" key="10">
    <source>
        <dbReference type="PROSITE" id="PS52035"/>
    </source>
</evidence>
<dbReference type="GO" id="GO:0008270">
    <property type="term" value="F:zinc ion binding"/>
    <property type="evidence" value="ECO:0007669"/>
    <property type="project" value="InterPro"/>
</dbReference>
<evidence type="ECO:0000313" key="12">
    <source>
        <dbReference type="Proteomes" id="UP000233375"/>
    </source>
</evidence>
<dbReference type="PANTHER" id="PTHR11705:SF143">
    <property type="entry name" value="SLL0236 PROTEIN"/>
    <property type="match status" value="1"/>
</dbReference>
<dbReference type="SUPFAM" id="SSF53187">
    <property type="entry name" value="Zn-dependent exopeptidases"/>
    <property type="match status" value="1"/>
</dbReference>
<dbReference type="Pfam" id="PF01476">
    <property type="entry name" value="LysM"/>
    <property type="match status" value="2"/>
</dbReference>
<dbReference type="PROSITE" id="PS51782">
    <property type="entry name" value="LYSM"/>
    <property type="match status" value="2"/>
</dbReference>
<organism evidence="11 12">
    <name type="scientific">Niallia nealsonii</name>
    <dbReference type="NCBI Taxonomy" id="115979"/>
    <lineage>
        <taxon>Bacteria</taxon>
        <taxon>Bacillati</taxon>
        <taxon>Bacillota</taxon>
        <taxon>Bacilli</taxon>
        <taxon>Bacillales</taxon>
        <taxon>Bacillaceae</taxon>
        <taxon>Niallia</taxon>
    </lineage>
</organism>
<keyword evidence="5" id="KW-0378">Hydrolase</keyword>
<dbReference type="EMBL" id="PISE01000001">
    <property type="protein sequence ID" value="PKG25724.1"/>
    <property type="molecule type" value="Genomic_DNA"/>
</dbReference>
<feature type="active site" description="Proton donor/acceptor" evidence="8">
    <location>
        <position position="365"/>
    </location>
</feature>
<dbReference type="Gene3D" id="3.40.630.10">
    <property type="entry name" value="Zn peptidases"/>
    <property type="match status" value="1"/>
</dbReference>
<keyword evidence="4" id="KW-0479">Metal-binding</keyword>
<dbReference type="InterPro" id="IPR018392">
    <property type="entry name" value="LysM"/>
</dbReference>
<comment type="caution">
    <text evidence="11">The sequence shown here is derived from an EMBL/GenBank/DDBJ whole genome shotgun (WGS) entry which is preliminary data.</text>
</comment>
<evidence type="ECO:0000256" key="6">
    <source>
        <dbReference type="ARBA" id="ARBA00022833"/>
    </source>
</evidence>
<feature type="domain" description="LysM" evidence="9">
    <location>
        <begin position="51"/>
        <end position="95"/>
    </location>
</feature>
<dbReference type="CDD" id="cd06229">
    <property type="entry name" value="M14_Endopeptidase_I"/>
    <property type="match status" value="1"/>
</dbReference>